<dbReference type="GO" id="GO:0005886">
    <property type="term" value="C:plasma membrane"/>
    <property type="evidence" value="ECO:0007669"/>
    <property type="project" value="TreeGrafter"/>
</dbReference>
<evidence type="ECO:0000313" key="5">
    <source>
        <dbReference type="Proteomes" id="UP000051952"/>
    </source>
</evidence>
<evidence type="ECO:0000256" key="1">
    <source>
        <dbReference type="ARBA" id="ARBA00004127"/>
    </source>
</evidence>
<keyword evidence="2" id="KW-0813">Transport</keyword>
<feature type="non-terminal residue" evidence="4">
    <location>
        <position position="133"/>
    </location>
</feature>
<accession>A0A0S4J0D5</accession>
<evidence type="ECO:0000313" key="4">
    <source>
        <dbReference type="EMBL" id="CUG31122.1"/>
    </source>
</evidence>
<sequence>MFAILAVIREANELDERDADHQQGAVGRAASAQPQHDDDMEESNEVDGLVGQSASSNVGNDVASNARRVYSVVGVATIFSSMVGCSPTVVFLECLAGAASGSRTGFSSVVTSFLFLLSLPFGPVVRNVPGCAA</sequence>
<dbReference type="PANTHER" id="PTHR43337">
    <property type="entry name" value="XANTHINE/URACIL PERMEASE C887.17-RELATED"/>
    <property type="match status" value="1"/>
</dbReference>
<organism evidence="4 5">
    <name type="scientific">Bodo saltans</name>
    <name type="common">Flagellated protozoan</name>
    <dbReference type="NCBI Taxonomy" id="75058"/>
    <lineage>
        <taxon>Eukaryota</taxon>
        <taxon>Discoba</taxon>
        <taxon>Euglenozoa</taxon>
        <taxon>Kinetoplastea</taxon>
        <taxon>Metakinetoplastina</taxon>
        <taxon>Eubodonida</taxon>
        <taxon>Bodonidae</taxon>
        <taxon>Bodo</taxon>
    </lineage>
</organism>
<dbReference type="PANTHER" id="PTHR43337:SF1">
    <property type="entry name" value="XANTHINE_URACIL PERMEASE C887.17-RELATED"/>
    <property type="match status" value="1"/>
</dbReference>
<dbReference type="VEuPathDB" id="TriTrypDB:BSAL_77395"/>
<dbReference type="Proteomes" id="UP000051952">
    <property type="component" value="Unassembled WGS sequence"/>
</dbReference>
<protein>
    <submittedName>
        <fullName evidence="4">Transmembrane protein, putative</fullName>
    </submittedName>
</protein>
<dbReference type="OrthoDB" id="431212at2759"/>
<keyword evidence="4" id="KW-0472">Membrane</keyword>
<comment type="subcellular location">
    <subcellularLocation>
        <location evidence="1">Endomembrane system</location>
        <topology evidence="1">Multi-pass membrane protein</topology>
    </subcellularLocation>
</comment>
<name>A0A0S4J0D5_BODSA</name>
<keyword evidence="5" id="KW-1185">Reference proteome</keyword>
<dbReference type="InterPro" id="IPR045018">
    <property type="entry name" value="Azg-like"/>
</dbReference>
<dbReference type="GO" id="GO:0012505">
    <property type="term" value="C:endomembrane system"/>
    <property type="evidence" value="ECO:0007669"/>
    <property type="project" value="UniProtKB-SubCell"/>
</dbReference>
<proteinExistence type="predicted"/>
<dbReference type="AlphaFoldDB" id="A0A0S4J0D5"/>
<feature type="region of interest" description="Disordered" evidence="3">
    <location>
        <begin position="16"/>
        <end position="58"/>
    </location>
</feature>
<dbReference type="EMBL" id="CYKH01000745">
    <property type="protein sequence ID" value="CUG31122.1"/>
    <property type="molecule type" value="Genomic_DNA"/>
</dbReference>
<evidence type="ECO:0000256" key="3">
    <source>
        <dbReference type="SAM" id="MobiDB-lite"/>
    </source>
</evidence>
<dbReference type="GO" id="GO:0005345">
    <property type="term" value="F:purine nucleobase transmembrane transporter activity"/>
    <property type="evidence" value="ECO:0007669"/>
    <property type="project" value="TreeGrafter"/>
</dbReference>
<gene>
    <name evidence="4" type="ORF">BSAL_77395</name>
</gene>
<keyword evidence="4" id="KW-0812">Transmembrane</keyword>
<reference evidence="5" key="1">
    <citation type="submission" date="2015-09" db="EMBL/GenBank/DDBJ databases">
        <authorList>
            <consortium name="Pathogen Informatics"/>
        </authorList>
    </citation>
    <scope>NUCLEOTIDE SEQUENCE [LARGE SCALE GENOMIC DNA]</scope>
    <source>
        <strain evidence="5">Lake Konstanz</strain>
    </source>
</reference>
<evidence type="ECO:0000256" key="2">
    <source>
        <dbReference type="ARBA" id="ARBA00022448"/>
    </source>
</evidence>